<gene>
    <name evidence="2" type="ORF">OG563_29650</name>
</gene>
<reference evidence="2" key="1">
    <citation type="submission" date="2022-10" db="EMBL/GenBank/DDBJ databases">
        <title>The complete genomes of actinobacterial strains from the NBC collection.</title>
        <authorList>
            <person name="Joergensen T.S."/>
            <person name="Alvarez Arevalo M."/>
            <person name="Sterndorff E.B."/>
            <person name="Faurdal D."/>
            <person name="Vuksanovic O."/>
            <person name="Mourched A.-S."/>
            <person name="Charusanti P."/>
            <person name="Shaw S."/>
            <person name="Blin K."/>
            <person name="Weber T."/>
        </authorList>
    </citation>
    <scope>NUCLEOTIDE SEQUENCE</scope>
    <source>
        <strain evidence="2">NBC_01482</strain>
    </source>
</reference>
<accession>A0ABZ1YJI7</accession>
<sequence length="80" mass="9185">MTAHETASTPARLPLWGEHDPFGDGEQWAVIHQCRDIHGRVMRVLYECDYIIESSGGRASVTERRWHDGEHESRDVDPLD</sequence>
<dbReference type="Proteomes" id="UP001432062">
    <property type="component" value="Chromosome"/>
</dbReference>
<keyword evidence="3" id="KW-1185">Reference proteome</keyword>
<proteinExistence type="predicted"/>
<evidence type="ECO:0000313" key="3">
    <source>
        <dbReference type="Proteomes" id="UP001432062"/>
    </source>
</evidence>
<evidence type="ECO:0000313" key="2">
    <source>
        <dbReference type="EMBL" id="WUV43380.1"/>
    </source>
</evidence>
<organism evidence="2 3">
    <name type="scientific">Nocardia vinacea</name>
    <dbReference type="NCBI Taxonomy" id="96468"/>
    <lineage>
        <taxon>Bacteria</taxon>
        <taxon>Bacillati</taxon>
        <taxon>Actinomycetota</taxon>
        <taxon>Actinomycetes</taxon>
        <taxon>Mycobacteriales</taxon>
        <taxon>Nocardiaceae</taxon>
        <taxon>Nocardia</taxon>
    </lineage>
</organism>
<name>A0ABZ1YJI7_9NOCA</name>
<evidence type="ECO:0000256" key="1">
    <source>
        <dbReference type="SAM" id="MobiDB-lite"/>
    </source>
</evidence>
<feature type="region of interest" description="Disordered" evidence="1">
    <location>
        <begin position="61"/>
        <end position="80"/>
    </location>
</feature>
<protein>
    <submittedName>
        <fullName evidence="2">Uncharacterized protein</fullName>
    </submittedName>
</protein>
<dbReference type="EMBL" id="CP109441">
    <property type="protein sequence ID" value="WUV43380.1"/>
    <property type="molecule type" value="Genomic_DNA"/>
</dbReference>
<dbReference type="RefSeq" id="WP_327096575.1">
    <property type="nucleotide sequence ID" value="NZ_CP109149.1"/>
</dbReference>